<dbReference type="PROSITE" id="PS00463">
    <property type="entry name" value="ZN2_CY6_FUNGAL_1"/>
    <property type="match status" value="1"/>
</dbReference>
<feature type="compositionally biased region" description="Low complexity" evidence="3">
    <location>
        <begin position="1"/>
        <end position="16"/>
    </location>
</feature>
<dbReference type="PANTHER" id="PTHR37534">
    <property type="entry name" value="TRANSCRIPTIONAL ACTIVATOR PROTEIN UGA3"/>
    <property type="match status" value="1"/>
</dbReference>
<gene>
    <name evidence="5" type="ORF">G210_3215</name>
</gene>
<evidence type="ECO:0000259" key="4">
    <source>
        <dbReference type="PROSITE" id="PS50048"/>
    </source>
</evidence>
<name>M3J3S1_CANMX</name>
<dbReference type="GO" id="GO:0008270">
    <property type="term" value="F:zinc ion binding"/>
    <property type="evidence" value="ECO:0007669"/>
    <property type="project" value="InterPro"/>
</dbReference>
<dbReference type="Pfam" id="PF11951">
    <property type="entry name" value="Fungal_trans_2"/>
    <property type="match status" value="1"/>
</dbReference>
<dbReference type="OMA" id="KWMNNPV"/>
<dbReference type="Gene3D" id="4.10.240.10">
    <property type="entry name" value="Zn(2)-C6 fungal-type DNA-binding domain"/>
    <property type="match status" value="1"/>
</dbReference>
<dbReference type="SUPFAM" id="SSF57701">
    <property type="entry name" value="Zn2/Cys6 DNA-binding domain"/>
    <property type="match status" value="1"/>
</dbReference>
<protein>
    <recommendedName>
        <fullName evidence="4">Zn(2)-C6 fungal-type domain-containing protein</fullName>
    </recommendedName>
</protein>
<feature type="region of interest" description="Disordered" evidence="3">
    <location>
        <begin position="121"/>
        <end position="146"/>
    </location>
</feature>
<dbReference type="GO" id="GO:0005634">
    <property type="term" value="C:nucleus"/>
    <property type="evidence" value="ECO:0007669"/>
    <property type="project" value="UniProtKB-SubCell"/>
</dbReference>
<dbReference type="InterPro" id="IPR036864">
    <property type="entry name" value="Zn2-C6_fun-type_DNA-bd_sf"/>
</dbReference>
<evidence type="ECO:0000256" key="2">
    <source>
        <dbReference type="ARBA" id="ARBA00023242"/>
    </source>
</evidence>
<sequence length="608" mass="69153">METILQFTEGQQGNGQETEEEGKPPLKKRKHNRVRTGCFTCRKRKKKCDEKQPHCVGCIRNKLKCIYPTKWNERLPSNFVLEEQEYHEPLDYKKKKPLKRLKVDNAPDDLFGVIVLNKYSQQQQQQQPESVTPISSVFSDSEESNDALDENDMPLVVQTPAETPTFASIWADTSLIGFGKYLPNIQLSLEDAELYSHCVKNFMEMISMPHSHPLLSPTKLWIELASRSPILTDVYLSCGATYLACANDGNQEIARKYQQMAEEKYDSAVKSLMDAIANNNIDLDSNWLMTAGLILCLRDRSHGLNGSRCAKHVAFVYNLIQRRMAKLSVEDERLATPEERLLMESFVFNYSSSLMTCSKQDVLTLPAPSELFAKVGRWLQQPIYENCDVAWMNNPVLGSALSSFEVMSKLIDLLRRHFEFGPEEDKYIGDSEFWQTIFTLQNDITEVDKFNAENNASLALLMTNQSLYFALRSNLAVSIVTINACKILMEKMMNPSLPAFVPKIQKLVADSMHELNAYMPSDNYSSSVALLGIFICGTAIMNKQDQISLCDNLTSIENCASRYVALNTVGVLTKSWEREKLDETEFGDKGYKCFDLLFDRTTLESIHF</sequence>
<dbReference type="eggNOG" id="ENOG502S484">
    <property type="taxonomic scope" value="Eukaryota"/>
</dbReference>
<dbReference type="AlphaFoldDB" id="M3J3S1"/>
<dbReference type="HOGENOM" id="CLU_028918_0_0_1"/>
<organism evidence="5 6">
    <name type="scientific">Candida maltosa (strain Xu316)</name>
    <name type="common">Yeast</name>
    <dbReference type="NCBI Taxonomy" id="1245528"/>
    <lineage>
        <taxon>Eukaryota</taxon>
        <taxon>Fungi</taxon>
        <taxon>Dikarya</taxon>
        <taxon>Ascomycota</taxon>
        <taxon>Saccharomycotina</taxon>
        <taxon>Pichiomycetes</taxon>
        <taxon>Debaryomycetaceae</taxon>
        <taxon>Candida/Lodderomyces clade</taxon>
        <taxon>Candida</taxon>
    </lineage>
</organism>
<dbReference type="GO" id="GO:0000981">
    <property type="term" value="F:DNA-binding transcription factor activity, RNA polymerase II-specific"/>
    <property type="evidence" value="ECO:0007669"/>
    <property type="project" value="InterPro"/>
</dbReference>
<dbReference type="PROSITE" id="PS50048">
    <property type="entry name" value="ZN2_CY6_FUNGAL_2"/>
    <property type="match status" value="1"/>
</dbReference>
<dbReference type="Pfam" id="PF00172">
    <property type="entry name" value="Zn_clus"/>
    <property type="match status" value="1"/>
</dbReference>
<accession>M3J3S1</accession>
<dbReference type="STRING" id="1245528.M3J3S1"/>
<evidence type="ECO:0000313" key="5">
    <source>
        <dbReference type="EMBL" id="EMG46548.1"/>
    </source>
</evidence>
<keyword evidence="2" id="KW-0539">Nucleus</keyword>
<dbReference type="PANTHER" id="PTHR37534:SF46">
    <property type="entry name" value="ZN(II)2CYS6 TRANSCRIPTION FACTOR (EUROFUNG)"/>
    <property type="match status" value="1"/>
</dbReference>
<dbReference type="EMBL" id="AOGT01001971">
    <property type="protein sequence ID" value="EMG46548.1"/>
    <property type="molecule type" value="Genomic_DNA"/>
</dbReference>
<dbReference type="SMART" id="SM00066">
    <property type="entry name" value="GAL4"/>
    <property type="match status" value="1"/>
</dbReference>
<reference evidence="5 6" key="1">
    <citation type="submission" date="2013-02" db="EMBL/GenBank/DDBJ databases">
        <title>Genome sequence of Candida maltosa Xu316, a potential industrial strain for xylitol and ethanol production.</title>
        <authorList>
            <person name="Yu J."/>
            <person name="Wang Q."/>
            <person name="Geng X."/>
            <person name="Bao W."/>
            <person name="He P."/>
            <person name="Cai J."/>
        </authorList>
    </citation>
    <scope>NUCLEOTIDE SEQUENCE [LARGE SCALE GENOMIC DNA]</scope>
    <source>
        <strain evidence="6">Xu316</strain>
    </source>
</reference>
<feature type="region of interest" description="Disordered" evidence="3">
    <location>
        <begin position="1"/>
        <end position="31"/>
    </location>
</feature>
<evidence type="ECO:0000313" key="6">
    <source>
        <dbReference type="Proteomes" id="UP000011777"/>
    </source>
</evidence>
<dbReference type="Proteomes" id="UP000011777">
    <property type="component" value="Unassembled WGS sequence"/>
</dbReference>
<feature type="domain" description="Zn(2)-C6 fungal-type" evidence="4">
    <location>
        <begin position="37"/>
        <end position="67"/>
    </location>
</feature>
<dbReference type="CDD" id="cd00067">
    <property type="entry name" value="GAL4"/>
    <property type="match status" value="1"/>
</dbReference>
<dbReference type="InterPro" id="IPR021858">
    <property type="entry name" value="Fun_TF"/>
</dbReference>
<comment type="subcellular location">
    <subcellularLocation>
        <location evidence="1">Nucleus</location>
    </subcellularLocation>
</comment>
<dbReference type="InterPro" id="IPR001138">
    <property type="entry name" value="Zn2Cys6_DnaBD"/>
</dbReference>
<feature type="compositionally biased region" description="Polar residues" evidence="3">
    <location>
        <begin position="128"/>
        <end position="139"/>
    </location>
</feature>
<proteinExistence type="predicted"/>
<dbReference type="OrthoDB" id="3598904at2759"/>
<evidence type="ECO:0000256" key="1">
    <source>
        <dbReference type="ARBA" id="ARBA00004123"/>
    </source>
</evidence>
<evidence type="ECO:0000256" key="3">
    <source>
        <dbReference type="SAM" id="MobiDB-lite"/>
    </source>
</evidence>
<comment type="caution">
    <text evidence="5">The sequence shown here is derived from an EMBL/GenBank/DDBJ whole genome shotgun (WGS) entry which is preliminary data.</text>
</comment>
<keyword evidence="6" id="KW-1185">Reference proteome</keyword>